<dbReference type="RefSeq" id="WP_062655712.1">
    <property type="nucleotide sequence ID" value="NZ_BCSY01000035.1"/>
</dbReference>
<accession>A0A100WA79</accession>
<organism evidence="1 2">
    <name type="scientific">Mycolicibacterium canariasense</name>
    <name type="common">Mycobacterium canariasense</name>
    <dbReference type="NCBI Taxonomy" id="228230"/>
    <lineage>
        <taxon>Bacteria</taxon>
        <taxon>Bacillati</taxon>
        <taxon>Actinomycetota</taxon>
        <taxon>Actinomycetes</taxon>
        <taxon>Mycobacteriales</taxon>
        <taxon>Mycobacteriaceae</taxon>
        <taxon>Mycolicibacterium</taxon>
    </lineage>
</organism>
<evidence type="ECO:0000313" key="1">
    <source>
        <dbReference type="EMBL" id="GAS94403.1"/>
    </source>
</evidence>
<keyword evidence="2" id="KW-1185">Reference proteome</keyword>
<sequence length="115" mass="12549">MRTAALAIAIILTVAGCGDHPVPEHGRVTDARYSPATVIVQPMTCVGQPPICTGPFITPVPEEWRLEITDLKNPEWVGTVEVSQDVYNRCNLQELWPECSREGSGDERPNHGANA</sequence>
<dbReference type="AlphaFoldDB" id="A0A100WA79"/>
<reference evidence="2" key="2">
    <citation type="submission" date="2016-02" db="EMBL/GenBank/DDBJ databases">
        <title>Draft genome sequence of five rapidly growing Mycobacterium species.</title>
        <authorList>
            <person name="Katahira K."/>
            <person name="Gotou Y."/>
            <person name="Iida K."/>
            <person name="Ogura Y."/>
            <person name="Hayashi T."/>
        </authorList>
    </citation>
    <scope>NUCLEOTIDE SEQUENCE [LARGE SCALE GENOMIC DNA]</scope>
    <source>
        <strain evidence="2">JCM15298</strain>
    </source>
</reference>
<name>A0A100WA79_MYCCR</name>
<dbReference type="STRING" id="228230.RMCC_1369"/>
<dbReference type="Proteomes" id="UP000069443">
    <property type="component" value="Unassembled WGS sequence"/>
</dbReference>
<comment type="caution">
    <text evidence="1">The sequence shown here is derived from an EMBL/GenBank/DDBJ whole genome shotgun (WGS) entry which is preliminary data.</text>
</comment>
<proteinExistence type="predicted"/>
<gene>
    <name evidence="1" type="ORF">RMCC_1369</name>
</gene>
<evidence type="ECO:0000313" key="2">
    <source>
        <dbReference type="Proteomes" id="UP000069443"/>
    </source>
</evidence>
<reference evidence="2" key="1">
    <citation type="journal article" date="2016" name="Genome Announc.">
        <title>Draft Genome Sequences of Five Rapidly Growing Mycobacterium Species, M. thermoresistibile, M. fortuitum subsp. acetamidolyticum, M. canariasense, M. brisbanense, and M. novocastrense.</title>
        <authorList>
            <person name="Katahira K."/>
            <person name="Ogura Y."/>
            <person name="Gotoh Y."/>
            <person name="Hayashi T."/>
        </authorList>
    </citation>
    <scope>NUCLEOTIDE SEQUENCE [LARGE SCALE GENOMIC DNA]</scope>
    <source>
        <strain evidence="2">JCM15298</strain>
    </source>
</reference>
<protein>
    <submittedName>
        <fullName evidence="1">Gp62</fullName>
    </submittedName>
</protein>
<dbReference type="PROSITE" id="PS51257">
    <property type="entry name" value="PROKAR_LIPOPROTEIN"/>
    <property type="match status" value="1"/>
</dbReference>
<dbReference type="EMBL" id="BCSY01000035">
    <property type="protein sequence ID" value="GAS94403.1"/>
    <property type="molecule type" value="Genomic_DNA"/>
</dbReference>